<evidence type="ECO:0000256" key="2">
    <source>
        <dbReference type="SAM" id="SignalP"/>
    </source>
</evidence>
<dbReference type="EMBL" id="LR586016">
    <property type="protein sequence ID" value="VIP04315.1"/>
    <property type="molecule type" value="Genomic_DNA"/>
</dbReference>
<feature type="region of interest" description="Disordered" evidence="1">
    <location>
        <begin position="1170"/>
        <end position="1204"/>
    </location>
</feature>
<keyword evidence="5" id="KW-1185">Reference proteome</keyword>
<dbReference type="EMBL" id="LR593887">
    <property type="protein sequence ID" value="VTS05992.1"/>
    <property type="molecule type" value="Genomic_DNA"/>
</dbReference>
<dbReference type="Proteomes" id="UP000464378">
    <property type="component" value="Chromosome"/>
</dbReference>
<accession>A0A6C2YTR9</accession>
<dbReference type="InterPro" id="IPR013830">
    <property type="entry name" value="SGNH_hydro"/>
</dbReference>
<dbReference type="InterPro" id="IPR036514">
    <property type="entry name" value="SGNH_hydro_sf"/>
</dbReference>
<feature type="domain" description="SGNH hydrolase-type esterase" evidence="3">
    <location>
        <begin position="55"/>
        <end position="243"/>
    </location>
</feature>
<proteinExistence type="predicted"/>
<sequence>MRRFGWIAAVGIGLACSSLAWGQVADSGAESAETIRAVRQWFAGNTGRPGVVLHLGDSITYANPYGQWARSGSGQTDADRAVLKWMHTNARDDQDGWFLAANDHPDGGRSETACSGVRLDEFLAGGKRNLPSLEQMLTRYRPQMAVMLLGTNDVTAQRTVPAFRRDLLTAVGIFRKAKVIPILNTLPPHHHRPDLAKQFSQVIREIARTEQLPLIDLEAEILARRPTDWNGTLMNRNDVHPSASINGVTPTSAPTAENLRNSGYLLRGWLTVRKIAELKRAIIDAPATSPAPTPVPMTGVNPDAEGVKLPVNRDLWLSTVDSEAQGNNGGANKLKLKSYQEFSLVDLDATALRGRVIRSATLHVKLAGPERLHRITISSVSAPWIEGKSSNYQPETGASSFARRVHPDGWWSVPGSDFTSVSLGLGHSLWRMADATPPDANGWQQIPVDPRVVQLRLAGISEGFLMFDDTGSEWSRNGEAFQMRPFPNRYVFSRESGTKSAPYWTISVGETDTAPPNSPQNAAWNATTGTLEWDTPTDVGPAGVVGFRVRIRGQSLPAWQVPLATQPGNWIRMPIDMDGFPQGTPLPVEIVSVDGVGNVSKPIALTMTLPIRQRATLPGTDPQRKLGSRGAIPFGDHSVAVVDELATVTNFPPAASSLWHPDRKTIRLTAAKDEIIGFRLLSDGEIPDVTASLTMPTLPGVRIDFGHCVNVPANRDNQPDPVLPVSGATPIGPKSGQLLVELHIPREAKAGSHRGELTLRRRGSELTLAVELTVWNLALSRELNFLPEMNAYGLPGAEREWYRLAHQHRTVLNVVPYSQRGIVSEGAAPRIQNGQYDWRDWDRRYGPLLDGSAFADLPRAGVPIDCLYLPIHENWPGSMAEFYNGSYWADQAFPPEYRQRLVDTSRAFAKHFDERGYHRTRFHFFLNGKNNFKQNGWSRGSSPWLLDEPAHLQDFWALRWYGAAFHQGVREAGGTAKMLFRADISRPQWQRDTLDGLLDYNVLSSAMRDYHRLITARQSADQQLILEYGTANTIGSPNLHGAAWCVDAWCLGAHGVIPWQTIGTPQAWKQPEETALFYPTDSGKPVPSLRLKAYRRGQQDVEYLVQLAAVAGLSQLELGQLVRAHLQLQPKRGGTGFVGGEDAGRVNYGNLSGEAFAAFRERAARYLESRIPPQLPNGSGLPTPPRRTGPTGIGGMVAPQGANR</sequence>
<dbReference type="Pfam" id="PF13472">
    <property type="entry name" value="Lipase_GDSL_2"/>
    <property type="match status" value="1"/>
</dbReference>
<feature type="signal peptide" evidence="2">
    <location>
        <begin position="1"/>
        <end position="20"/>
    </location>
</feature>
<gene>
    <name evidence="4" type="ORF">GMBLW1_48780</name>
</gene>
<organism evidence="4">
    <name type="scientific">Tuwongella immobilis</name>
    <dbReference type="NCBI Taxonomy" id="692036"/>
    <lineage>
        <taxon>Bacteria</taxon>
        <taxon>Pseudomonadati</taxon>
        <taxon>Planctomycetota</taxon>
        <taxon>Planctomycetia</taxon>
        <taxon>Gemmatales</taxon>
        <taxon>Gemmataceae</taxon>
        <taxon>Tuwongella</taxon>
    </lineage>
</organism>
<evidence type="ECO:0000313" key="4">
    <source>
        <dbReference type="EMBL" id="VIP04315.1"/>
    </source>
</evidence>
<dbReference type="AlphaFoldDB" id="A0A6C2YTR9"/>
<evidence type="ECO:0000259" key="3">
    <source>
        <dbReference type="Pfam" id="PF13472"/>
    </source>
</evidence>
<evidence type="ECO:0000256" key="1">
    <source>
        <dbReference type="SAM" id="MobiDB-lite"/>
    </source>
</evidence>
<dbReference type="KEGG" id="tim:GMBLW1_48780"/>
<keyword evidence="2" id="KW-0732">Signal</keyword>
<dbReference type="RefSeq" id="WP_162659413.1">
    <property type="nucleotide sequence ID" value="NZ_LR593887.1"/>
</dbReference>
<name>A0A6C2YTR9_9BACT</name>
<protein>
    <recommendedName>
        <fullName evidence="3">SGNH hydrolase-type esterase domain-containing protein</fullName>
    </recommendedName>
</protein>
<reference evidence="4" key="1">
    <citation type="submission" date="2019-04" db="EMBL/GenBank/DDBJ databases">
        <authorList>
            <consortium name="Science for Life Laboratories"/>
        </authorList>
    </citation>
    <scope>NUCLEOTIDE SEQUENCE</scope>
    <source>
        <strain evidence="4">MBLW1</strain>
    </source>
</reference>
<dbReference type="Gene3D" id="3.40.50.1110">
    <property type="entry name" value="SGNH hydrolase"/>
    <property type="match status" value="1"/>
</dbReference>
<dbReference type="GO" id="GO:0016788">
    <property type="term" value="F:hydrolase activity, acting on ester bonds"/>
    <property type="evidence" value="ECO:0007669"/>
    <property type="project" value="UniProtKB-ARBA"/>
</dbReference>
<feature type="chain" id="PRO_5036172865" description="SGNH hydrolase-type esterase domain-containing protein" evidence="2">
    <location>
        <begin position="21"/>
        <end position="1204"/>
    </location>
</feature>
<dbReference type="InParanoid" id="A0A6C2YTR9"/>
<evidence type="ECO:0000313" key="5">
    <source>
        <dbReference type="Proteomes" id="UP000464378"/>
    </source>
</evidence>
<dbReference type="SUPFAM" id="SSF52266">
    <property type="entry name" value="SGNH hydrolase"/>
    <property type="match status" value="1"/>
</dbReference>
<dbReference type="PROSITE" id="PS51257">
    <property type="entry name" value="PROKAR_LIPOPROTEIN"/>
    <property type="match status" value="1"/>
</dbReference>